<comment type="caution">
    <text evidence="10">The sequence shown here is derived from an EMBL/GenBank/DDBJ whole genome shotgun (WGS) entry which is preliminary data.</text>
</comment>
<keyword evidence="4 7" id="KW-0812">Transmembrane</keyword>
<dbReference type="InterPro" id="IPR051447">
    <property type="entry name" value="Lipoprotein-release_system"/>
</dbReference>
<protein>
    <submittedName>
        <fullName evidence="10">Lipoprotein-releasing system permease protein</fullName>
    </submittedName>
</protein>
<evidence type="ECO:0000256" key="5">
    <source>
        <dbReference type="ARBA" id="ARBA00022989"/>
    </source>
</evidence>
<keyword evidence="6 7" id="KW-0472">Membrane</keyword>
<keyword evidence="10" id="KW-0449">Lipoprotein</keyword>
<feature type="transmembrane region" description="Helical" evidence="7">
    <location>
        <begin position="273"/>
        <end position="300"/>
    </location>
</feature>
<dbReference type="Proteomes" id="UP000251545">
    <property type="component" value="Unassembled WGS sequence"/>
</dbReference>
<dbReference type="InterPro" id="IPR003838">
    <property type="entry name" value="ABC3_permease_C"/>
</dbReference>
<comment type="similarity">
    <text evidence="2">Belongs to the ABC-4 integral membrane protein family. LolC/E subfamily.</text>
</comment>
<feature type="transmembrane region" description="Helical" evidence="7">
    <location>
        <begin position="368"/>
        <end position="386"/>
    </location>
</feature>
<dbReference type="Pfam" id="PF12704">
    <property type="entry name" value="MacB_PCD"/>
    <property type="match status" value="1"/>
</dbReference>
<dbReference type="GO" id="GO:0044874">
    <property type="term" value="P:lipoprotein localization to outer membrane"/>
    <property type="evidence" value="ECO:0007669"/>
    <property type="project" value="TreeGrafter"/>
</dbReference>
<gene>
    <name evidence="10" type="ORF">CLV33_103179</name>
</gene>
<evidence type="ECO:0000256" key="2">
    <source>
        <dbReference type="ARBA" id="ARBA00005236"/>
    </source>
</evidence>
<dbReference type="Pfam" id="PF02687">
    <property type="entry name" value="FtsX"/>
    <property type="match status" value="1"/>
</dbReference>
<evidence type="ECO:0000256" key="7">
    <source>
        <dbReference type="SAM" id="Phobius"/>
    </source>
</evidence>
<dbReference type="GO" id="GO:0098797">
    <property type="term" value="C:plasma membrane protein complex"/>
    <property type="evidence" value="ECO:0007669"/>
    <property type="project" value="TreeGrafter"/>
</dbReference>
<dbReference type="PANTHER" id="PTHR30489:SF0">
    <property type="entry name" value="LIPOPROTEIN-RELEASING SYSTEM TRANSMEMBRANE PROTEIN LOLE"/>
    <property type="match status" value="1"/>
</dbReference>
<organism evidence="10 11">
    <name type="scientific">Jejuia pallidilutea</name>
    <dbReference type="NCBI Taxonomy" id="504487"/>
    <lineage>
        <taxon>Bacteria</taxon>
        <taxon>Pseudomonadati</taxon>
        <taxon>Bacteroidota</taxon>
        <taxon>Flavobacteriia</taxon>
        <taxon>Flavobacteriales</taxon>
        <taxon>Flavobacteriaceae</taxon>
        <taxon>Jejuia</taxon>
    </lineage>
</organism>
<keyword evidence="3" id="KW-1003">Cell membrane</keyword>
<feature type="transmembrane region" description="Helical" evidence="7">
    <location>
        <begin position="21"/>
        <end position="49"/>
    </location>
</feature>
<evidence type="ECO:0000313" key="10">
    <source>
        <dbReference type="EMBL" id="PQV49544.1"/>
    </source>
</evidence>
<sequence length="401" mass="44239">MNVPHYIAKRYLRSKSSNNAINFITMIALTGVVLGAASLFVVLSGFAGLKDFTLQFSTIVDPDLKAETTIGKSFILTEAQRQELNNINGISLFSEVIEERVVVHADGKNYLASIKGVDKNFNKVNAIDSVIPHGNWLEQNTNQIVAGWGVSQNLSFGVLDYGRPVNIYVPKPGKGQITSTKNAFNTVHAMNVGIFDINEKLNDTYVYAPISLARQLLNYQPNQISAMEFKLNDNTDEAAIKTQIQRILGNNVTVKNRVQLNDALYKMLNSENLLIYLLLTLVSALLIFNVIGSIIMMILEKKPSLNTLFNLGVPIKSMRKIFFIQGSAITLIGCIVGLFLGFIIVLLQQTFGLVPITPTLAYPVSIKLENFIIVFLTISVLGVLSSKISATRVTEKLVTNH</sequence>
<dbReference type="InterPro" id="IPR025857">
    <property type="entry name" value="MacB_PCD"/>
</dbReference>
<dbReference type="PANTHER" id="PTHR30489">
    <property type="entry name" value="LIPOPROTEIN-RELEASING SYSTEM TRANSMEMBRANE PROTEIN LOLE"/>
    <property type="match status" value="1"/>
</dbReference>
<feature type="domain" description="MacB-like periplasmic core" evidence="9">
    <location>
        <begin position="25"/>
        <end position="246"/>
    </location>
</feature>
<comment type="subcellular location">
    <subcellularLocation>
        <location evidence="1">Cell membrane</location>
        <topology evidence="1">Multi-pass membrane protein</topology>
    </subcellularLocation>
</comment>
<evidence type="ECO:0000256" key="4">
    <source>
        <dbReference type="ARBA" id="ARBA00022692"/>
    </source>
</evidence>
<evidence type="ECO:0000259" key="8">
    <source>
        <dbReference type="Pfam" id="PF02687"/>
    </source>
</evidence>
<name>A0A362X0U9_9FLAO</name>
<evidence type="ECO:0000256" key="1">
    <source>
        <dbReference type="ARBA" id="ARBA00004651"/>
    </source>
</evidence>
<feature type="transmembrane region" description="Helical" evidence="7">
    <location>
        <begin position="321"/>
        <end position="348"/>
    </location>
</feature>
<dbReference type="EMBL" id="PVEO01000003">
    <property type="protein sequence ID" value="PQV49544.1"/>
    <property type="molecule type" value="Genomic_DNA"/>
</dbReference>
<accession>A0A362X0U9</accession>
<evidence type="ECO:0000259" key="9">
    <source>
        <dbReference type="Pfam" id="PF12704"/>
    </source>
</evidence>
<proteinExistence type="inferred from homology"/>
<evidence type="ECO:0000256" key="3">
    <source>
        <dbReference type="ARBA" id="ARBA00022475"/>
    </source>
</evidence>
<evidence type="ECO:0000256" key="6">
    <source>
        <dbReference type="ARBA" id="ARBA00023136"/>
    </source>
</evidence>
<evidence type="ECO:0000313" key="11">
    <source>
        <dbReference type="Proteomes" id="UP000251545"/>
    </source>
</evidence>
<keyword evidence="5 7" id="KW-1133">Transmembrane helix</keyword>
<feature type="domain" description="ABC3 transporter permease C-terminal" evidence="8">
    <location>
        <begin position="277"/>
        <end position="393"/>
    </location>
</feature>
<reference evidence="10 11" key="1">
    <citation type="submission" date="2018-02" db="EMBL/GenBank/DDBJ databases">
        <title>Genomic Encyclopedia of Archaeal and Bacterial Type Strains, Phase II (KMG-II): from individual species to whole genera.</title>
        <authorList>
            <person name="Goeker M."/>
        </authorList>
    </citation>
    <scope>NUCLEOTIDE SEQUENCE [LARGE SCALE GENOMIC DNA]</scope>
    <source>
        <strain evidence="10 11">DSM 21165</strain>
    </source>
</reference>
<dbReference type="AlphaFoldDB" id="A0A362X0U9"/>